<reference evidence="1" key="2">
    <citation type="journal article" date="2023" name="BMC Genomics">
        <title>Pest status, molecular evolution, and epigenetic factors derived from the genome assembly of Frankliniella fusca, a thysanopteran phytovirus vector.</title>
        <authorList>
            <person name="Catto M.A."/>
            <person name="Labadie P.E."/>
            <person name="Jacobson A.L."/>
            <person name="Kennedy G.G."/>
            <person name="Srinivasan R."/>
            <person name="Hunt B.G."/>
        </authorList>
    </citation>
    <scope>NUCLEOTIDE SEQUENCE</scope>
    <source>
        <strain evidence="1">PL_HMW_Pooled</strain>
    </source>
</reference>
<name>A0AAE1LCQ1_9NEOP</name>
<reference evidence="1" key="1">
    <citation type="submission" date="2021-07" db="EMBL/GenBank/DDBJ databases">
        <authorList>
            <person name="Catto M.A."/>
            <person name="Jacobson A."/>
            <person name="Kennedy G."/>
            <person name="Labadie P."/>
            <person name="Hunt B.G."/>
            <person name="Srinivasan R."/>
        </authorList>
    </citation>
    <scope>NUCLEOTIDE SEQUENCE</scope>
    <source>
        <strain evidence="1">PL_HMW_Pooled</strain>
        <tissue evidence="1">Head</tissue>
    </source>
</reference>
<dbReference type="GO" id="GO:0016874">
    <property type="term" value="F:ligase activity"/>
    <property type="evidence" value="ECO:0007669"/>
    <property type="project" value="UniProtKB-KW"/>
</dbReference>
<dbReference type="EMBL" id="JAHWGI010000318">
    <property type="protein sequence ID" value="KAK3913312.1"/>
    <property type="molecule type" value="Genomic_DNA"/>
</dbReference>
<evidence type="ECO:0000313" key="1">
    <source>
        <dbReference type="EMBL" id="KAK3913312.1"/>
    </source>
</evidence>
<keyword evidence="1" id="KW-0436">Ligase</keyword>
<dbReference type="AlphaFoldDB" id="A0AAE1LCQ1"/>
<protein>
    <submittedName>
        <fullName evidence="1">Proline--tRNA ligase</fullName>
    </submittedName>
</protein>
<evidence type="ECO:0000313" key="2">
    <source>
        <dbReference type="Proteomes" id="UP001219518"/>
    </source>
</evidence>
<keyword evidence="2" id="KW-1185">Reference proteome</keyword>
<sequence length="133" mass="14984">MALWSAQAVPNSAQPLQVLNKALKAWRHQVWESFGANMHGGMMLELHHTYHLWAYLFYWAHLLNQTADQLPGGGLLFASHQQVAFHLIGALVGDTGNNSNTNRGNSSAHILQEHSKCVRWTSGMYRVDSEKYL</sequence>
<dbReference type="Proteomes" id="UP001219518">
    <property type="component" value="Unassembled WGS sequence"/>
</dbReference>
<comment type="caution">
    <text evidence="1">The sequence shown here is derived from an EMBL/GenBank/DDBJ whole genome shotgun (WGS) entry which is preliminary data.</text>
</comment>
<gene>
    <name evidence="1" type="ORF">KUF71_022766</name>
</gene>
<proteinExistence type="predicted"/>
<organism evidence="1 2">
    <name type="scientific">Frankliniella fusca</name>
    <dbReference type="NCBI Taxonomy" id="407009"/>
    <lineage>
        <taxon>Eukaryota</taxon>
        <taxon>Metazoa</taxon>
        <taxon>Ecdysozoa</taxon>
        <taxon>Arthropoda</taxon>
        <taxon>Hexapoda</taxon>
        <taxon>Insecta</taxon>
        <taxon>Pterygota</taxon>
        <taxon>Neoptera</taxon>
        <taxon>Paraneoptera</taxon>
        <taxon>Thysanoptera</taxon>
        <taxon>Terebrantia</taxon>
        <taxon>Thripoidea</taxon>
        <taxon>Thripidae</taxon>
        <taxon>Frankliniella</taxon>
    </lineage>
</organism>
<accession>A0AAE1LCQ1</accession>